<dbReference type="SUPFAM" id="SSF161098">
    <property type="entry name" value="MetI-like"/>
    <property type="match status" value="1"/>
</dbReference>
<feature type="transmembrane region" description="Helical" evidence="9">
    <location>
        <begin position="527"/>
        <end position="549"/>
    </location>
</feature>
<comment type="caution">
    <text evidence="11">The sequence shown here is derived from an EMBL/GenBank/DDBJ whole genome shotgun (WGS) entry which is preliminary data.</text>
</comment>
<evidence type="ECO:0000256" key="2">
    <source>
        <dbReference type="ARBA" id="ARBA00007069"/>
    </source>
</evidence>
<evidence type="ECO:0000259" key="10">
    <source>
        <dbReference type="PROSITE" id="PS50928"/>
    </source>
</evidence>
<feature type="domain" description="ABC transmembrane type-1" evidence="10">
    <location>
        <begin position="314"/>
        <end position="546"/>
    </location>
</feature>
<gene>
    <name evidence="11" type="ORF">GCM10011613_04790</name>
</gene>
<dbReference type="InterPro" id="IPR035906">
    <property type="entry name" value="MetI-like_sf"/>
</dbReference>
<dbReference type="PANTHER" id="PTHR43470:SF6">
    <property type="entry name" value="PHOSPHATE TRANSPORT SYSTEM PERMEASE PROTEIN PSTA"/>
    <property type="match status" value="1"/>
</dbReference>
<keyword evidence="12" id="KW-1185">Reference proteome</keyword>
<keyword evidence="4" id="KW-0813">Transport</keyword>
<feature type="transmembrane region" description="Helical" evidence="9">
    <location>
        <begin position="401"/>
        <end position="425"/>
    </location>
</feature>
<name>A0ABQ3ARU1_9GAMM</name>
<accession>A0ABQ3ARU1</accession>
<feature type="transmembrane region" description="Helical" evidence="9">
    <location>
        <begin position="310"/>
        <end position="339"/>
    </location>
</feature>
<dbReference type="NCBIfam" id="TIGR00974">
    <property type="entry name" value="3a0107s02c"/>
    <property type="match status" value="1"/>
</dbReference>
<evidence type="ECO:0000256" key="8">
    <source>
        <dbReference type="ARBA" id="ARBA00023136"/>
    </source>
</evidence>
<dbReference type="RefSeq" id="WP_189415746.1">
    <property type="nucleotide sequence ID" value="NZ_BMYZ01000001.1"/>
</dbReference>
<keyword evidence="7 9" id="KW-1133">Transmembrane helix</keyword>
<evidence type="ECO:0000256" key="4">
    <source>
        <dbReference type="ARBA" id="ARBA00022448"/>
    </source>
</evidence>
<evidence type="ECO:0000313" key="12">
    <source>
        <dbReference type="Proteomes" id="UP000619761"/>
    </source>
</evidence>
<dbReference type="PANTHER" id="PTHR43470">
    <property type="entry name" value="PHOSPHATE TRANSPORT SYSTEM PERMEASE PROTEIN PSTA-RELATED"/>
    <property type="match status" value="1"/>
</dbReference>
<evidence type="ECO:0000256" key="6">
    <source>
        <dbReference type="ARBA" id="ARBA00022692"/>
    </source>
</evidence>
<keyword evidence="6 9" id="KW-0812">Transmembrane</keyword>
<keyword evidence="8 9" id="KW-0472">Membrane</keyword>
<dbReference type="InterPro" id="IPR005672">
    <property type="entry name" value="Phosphate_PstA"/>
</dbReference>
<dbReference type="InterPro" id="IPR000515">
    <property type="entry name" value="MetI-like"/>
</dbReference>
<dbReference type="PROSITE" id="PS50928">
    <property type="entry name" value="ABC_TM1"/>
    <property type="match status" value="1"/>
</dbReference>
<evidence type="ECO:0000256" key="9">
    <source>
        <dbReference type="RuleBase" id="RU363043"/>
    </source>
</evidence>
<dbReference type="Pfam" id="PF00528">
    <property type="entry name" value="BPD_transp_1"/>
    <property type="match status" value="1"/>
</dbReference>
<reference evidence="12" key="1">
    <citation type="journal article" date="2019" name="Int. J. Syst. Evol. Microbiol.">
        <title>The Global Catalogue of Microorganisms (GCM) 10K type strain sequencing project: providing services to taxonomists for standard genome sequencing and annotation.</title>
        <authorList>
            <consortium name="The Broad Institute Genomics Platform"/>
            <consortium name="The Broad Institute Genome Sequencing Center for Infectious Disease"/>
            <person name="Wu L."/>
            <person name="Ma J."/>
        </authorList>
    </citation>
    <scope>NUCLEOTIDE SEQUENCE [LARGE SCALE GENOMIC DNA]</scope>
    <source>
        <strain evidence="12">KCTC 32239</strain>
    </source>
</reference>
<comment type="subcellular location">
    <subcellularLocation>
        <location evidence="9">Cell inner membrane</location>
        <topology evidence="9">Multi-pass membrane protein</topology>
    </subcellularLocation>
    <subcellularLocation>
        <location evidence="1">Cell membrane</location>
        <topology evidence="1">Multi-pass membrane protein</topology>
    </subcellularLocation>
</comment>
<evidence type="ECO:0000256" key="3">
    <source>
        <dbReference type="ARBA" id="ARBA00016864"/>
    </source>
</evidence>
<dbReference type="Proteomes" id="UP000619761">
    <property type="component" value="Unassembled WGS sequence"/>
</dbReference>
<evidence type="ECO:0000256" key="1">
    <source>
        <dbReference type="ARBA" id="ARBA00004651"/>
    </source>
</evidence>
<feature type="transmembrane region" description="Helical" evidence="9">
    <location>
        <begin position="20"/>
        <end position="42"/>
    </location>
</feature>
<sequence length="562" mass="62429">MKNLLKTPVLWYKSGSPWIWLNGGAVTLCMLMVIGLLGLIAVRGFGHFWPANIVLTSVTDNAGHKQIIMGEVVRSEVIAAAIARDNGYKIPEEQELLNRYLIKLGNKDITSRDFMWVLENGMDAWQYPRDAVAIERREWGNFYGYLVSINENGKPLLTQDAANFWPEVDARMKRALKLHDDIAHIEKVRIGGINNAIQELKLEHRRLELKGVTGAKMAEAEAGFAERKTALEAEYEVVKKERDVILHEATRDQLVAKTADGKEVVLPLDHLVRVTRPNEMGVFAKTGDYLKRFWEFMTTEPREANTEGGIFPAIFGTFIMVIVMAIMVTPFGVLAAIYLREYARDGVFLRIIRISVYNLAGVPSIVYGVFGLGFFVYYLGGNLDQLFFAESLPSPTFGTPGLFWASLTLALLTLPIVIVSTEEGLSRIPSTIRQGSLALGATKSETLWKVVVPLATPAMMTGLILAVARAAGEVAPLMLVGVVKLAPALPVDGNYPYLHLDQKIMHLGFHIYDVGFQSPNVEAARPLVYATSLILVMLIVILNVTAIKIRNNLREKYRSASD</sequence>
<keyword evidence="5 9" id="KW-1003">Cell membrane</keyword>
<organism evidence="11 12">
    <name type="scientific">Cellvibrio zantedeschiae</name>
    <dbReference type="NCBI Taxonomy" id="1237077"/>
    <lineage>
        <taxon>Bacteria</taxon>
        <taxon>Pseudomonadati</taxon>
        <taxon>Pseudomonadota</taxon>
        <taxon>Gammaproteobacteria</taxon>
        <taxon>Cellvibrionales</taxon>
        <taxon>Cellvibrionaceae</taxon>
        <taxon>Cellvibrio</taxon>
    </lineage>
</organism>
<dbReference type="EMBL" id="BMYZ01000001">
    <property type="protein sequence ID" value="GGY64097.1"/>
    <property type="molecule type" value="Genomic_DNA"/>
</dbReference>
<protein>
    <recommendedName>
        <fullName evidence="3 9">Phosphate transport system permease protein PstA</fullName>
    </recommendedName>
</protein>
<evidence type="ECO:0000313" key="11">
    <source>
        <dbReference type="EMBL" id="GGY64097.1"/>
    </source>
</evidence>
<feature type="transmembrane region" description="Helical" evidence="9">
    <location>
        <begin position="359"/>
        <end position="381"/>
    </location>
</feature>
<feature type="transmembrane region" description="Helical" evidence="9">
    <location>
        <begin position="446"/>
        <end position="468"/>
    </location>
</feature>
<dbReference type="Gene3D" id="1.10.3720.10">
    <property type="entry name" value="MetI-like"/>
    <property type="match status" value="1"/>
</dbReference>
<evidence type="ECO:0000256" key="7">
    <source>
        <dbReference type="ARBA" id="ARBA00022989"/>
    </source>
</evidence>
<dbReference type="CDD" id="cd06261">
    <property type="entry name" value="TM_PBP2"/>
    <property type="match status" value="1"/>
</dbReference>
<proteinExistence type="inferred from homology"/>
<evidence type="ECO:0000256" key="5">
    <source>
        <dbReference type="ARBA" id="ARBA00022475"/>
    </source>
</evidence>
<comment type="similarity">
    <text evidence="2 9">Belongs to the binding-protein-dependent transport system permease family. CysTW subfamily.</text>
</comment>